<feature type="region of interest" description="Disordered" evidence="1">
    <location>
        <begin position="625"/>
        <end position="652"/>
    </location>
</feature>
<feature type="region of interest" description="Disordered" evidence="1">
    <location>
        <begin position="1"/>
        <end position="83"/>
    </location>
</feature>
<feature type="compositionally biased region" description="Low complexity" evidence="1">
    <location>
        <begin position="625"/>
        <end position="638"/>
    </location>
</feature>
<sequence>MQTEPHHTNGGASPLPPPSPTLTTSFRHQPGPNTADPPSSSSIRHRTSYTHSDNNDEAGPSGTVRISIQTPFGDLGGTRSRRKEGWPLSLTKTISSIKDDLVHGRLEGAGTWEKEGMRVVYHGRIVRDNETLQDIIGKIDPEHVYVLHLVARRIPVTPLPTSGIMHQNLSEFPLPPQQTINHVNSAIPSTPFLSPSLPSATNTNSLALGDTIHYLLFTSRHHLLNLLGIAPLKWDEMIPRPTMTQEKAREAIMSVVRVFATSRESREEGWENWQIAFEGDTEDDMKNVWEQRKRDGVERDIRALWATATGRKMSEGGDKVQVEVDGTVYTLQLPALSQLTASQLVHLLIYLRITTLLPLIEPIYHQSLIPPHTPTQPQIRHTPTSPGRTQGSGQGQHPNRRVIYRRTFNIRIPFVPLSVLPHLFWSALKMTAMVWMMTRGMKWNDNRFWVIVGLASGWWIIDALSNIGRVTREVRARNRERQAQAGNENQNQQQQDQAQPQAQEQNAPGPAVNLQNQNPPANVNLNVSGANQHPNLARISRSTVTSWIARFHLSTDSRQLRLPPSNLNGDGQNPLLPEPRSRPSRIQTQLILPILLWFITLVPEWESLRGRAIRRRERGMRVVVGENQRQAQARAAQQDQPEGEGVDEEERRRRDILANLPTGLSIPARKYYLRVVERGEGIDWEEEREAQRALGVGEEDGNGNGNGNGDGDDEGMRMRML</sequence>
<keyword evidence="4" id="KW-1185">Reference proteome</keyword>
<dbReference type="AlphaFoldDB" id="A0AAX4KVT1"/>
<feature type="region of interest" description="Disordered" evidence="1">
    <location>
        <begin position="687"/>
        <end position="721"/>
    </location>
</feature>
<dbReference type="InterPro" id="IPR029071">
    <property type="entry name" value="Ubiquitin-like_domsf"/>
</dbReference>
<dbReference type="InterPro" id="IPR000626">
    <property type="entry name" value="Ubiquitin-like_dom"/>
</dbReference>
<dbReference type="KEGG" id="ker:91106837"/>
<organism evidence="3 4">
    <name type="scientific">Kwoniella europaea PYCC6329</name>
    <dbReference type="NCBI Taxonomy" id="1423913"/>
    <lineage>
        <taxon>Eukaryota</taxon>
        <taxon>Fungi</taxon>
        <taxon>Dikarya</taxon>
        <taxon>Basidiomycota</taxon>
        <taxon>Agaricomycotina</taxon>
        <taxon>Tremellomycetes</taxon>
        <taxon>Tremellales</taxon>
        <taxon>Cryptococcaceae</taxon>
        <taxon>Kwoniella</taxon>
    </lineage>
</organism>
<feature type="compositionally biased region" description="Polar residues" evidence="1">
    <location>
        <begin position="513"/>
        <end position="529"/>
    </location>
</feature>
<feature type="region of interest" description="Disordered" evidence="1">
    <location>
        <begin position="479"/>
        <end position="529"/>
    </location>
</feature>
<feature type="region of interest" description="Disordered" evidence="1">
    <location>
        <begin position="559"/>
        <end position="581"/>
    </location>
</feature>
<evidence type="ECO:0000256" key="1">
    <source>
        <dbReference type="SAM" id="MobiDB-lite"/>
    </source>
</evidence>
<feature type="compositionally biased region" description="Low complexity" evidence="1">
    <location>
        <begin position="483"/>
        <end position="511"/>
    </location>
</feature>
<evidence type="ECO:0000313" key="3">
    <source>
        <dbReference type="EMBL" id="WWD09907.1"/>
    </source>
</evidence>
<reference evidence="3 4" key="1">
    <citation type="submission" date="2024-01" db="EMBL/GenBank/DDBJ databases">
        <title>Comparative genomics of Cryptococcus and Kwoniella reveals pathogenesis evolution and contrasting modes of karyotype evolution via chromosome fusion or intercentromeric recombination.</title>
        <authorList>
            <person name="Coelho M.A."/>
            <person name="David-Palma M."/>
            <person name="Shea T."/>
            <person name="Bowers K."/>
            <person name="McGinley-Smith S."/>
            <person name="Mohammad A.W."/>
            <person name="Gnirke A."/>
            <person name="Yurkov A.M."/>
            <person name="Nowrousian M."/>
            <person name="Sun S."/>
            <person name="Cuomo C.A."/>
            <person name="Heitman J."/>
        </authorList>
    </citation>
    <scope>NUCLEOTIDE SEQUENCE [LARGE SCALE GENOMIC DNA]</scope>
    <source>
        <strain evidence="3 4">PYCC6329</strain>
    </source>
</reference>
<dbReference type="EMBL" id="CP144091">
    <property type="protein sequence ID" value="WWD09907.1"/>
    <property type="molecule type" value="Genomic_DNA"/>
</dbReference>
<dbReference type="SUPFAM" id="SSF54236">
    <property type="entry name" value="Ubiquitin-like"/>
    <property type="match status" value="1"/>
</dbReference>
<feature type="domain" description="Ubiquitin-like" evidence="2">
    <location>
        <begin position="64"/>
        <end position="134"/>
    </location>
</feature>
<gene>
    <name evidence="3" type="ORF">V865_008036</name>
</gene>
<dbReference type="GeneID" id="91106837"/>
<feature type="compositionally biased region" description="Polar residues" evidence="1">
    <location>
        <begin position="375"/>
        <end position="397"/>
    </location>
</feature>
<feature type="region of interest" description="Disordered" evidence="1">
    <location>
        <begin position="371"/>
        <end position="398"/>
    </location>
</feature>
<accession>A0AAX4KVT1</accession>
<evidence type="ECO:0000313" key="4">
    <source>
        <dbReference type="Proteomes" id="UP001358614"/>
    </source>
</evidence>
<name>A0AAX4KVT1_9TREE</name>
<dbReference type="Gene3D" id="3.10.20.90">
    <property type="entry name" value="Phosphatidylinositol 3-kinase Catalytic Subunit, Chain A, domain 1"/>
    <property type="match status" value="1"/>
</dbReference>
<dbReference type="RefSeq" id="XP_066087874.1">
    <property type="nucleotide sequence ID" value="XM_066231777.1"/>
</dbReference>
<dbReference type="PROSITE" id="PS50053">
    <property type="entry name" value="UBIQUITIN_2"/>
    <property type="match status" value="1"/>
</dbReference>
<dbReference type="Proteomes" id="UP001358614">
    <property type="component" value="Chromosome 3"/>
</dbReference>
<proteinExistence type="predicted"/>
<evidence type="ECO:0000259" key="2">
    <source>
        <dbReference type="PROSITE" id="PS50053"/>
    </source>
</evidence>
<protein>
    <recommendedName>
        <fullName evidence="2">Ubiquitin-like domain-containing protein</fullName>
    </recommendedName>
</protein>